<gene>
    <name evidence="1" type="ORF">J2T10_004160</name>
</gene>
<comment type="caution">
    <text evidence="1">The sequence shown here is derived from an EMBL/GenBank/DDBJ whole genome shotgun (WGS) entry which is preliminary data.</text>
</comment>
<organism evidence="1 2">
    <name type="scientific">Paenarthrobacter nicotinovorans</name>
    <name type="common">Arthrobacter nicotinovorans</name>
    <dbReference type="NCBI Taxonomy" id="29320"/>
    <lineage>
        <taxon>Bacteria</taxon>
        <taxon>Bacillati</taxon>
        <taxon>Actinomycetota</taxon>
        <taxon>Actinomycetes</taxon>
        <taxon>Micrococcales</taxon>
        <taxon>Micrococcaceae</taxon>
        <taxon>Paenarthrobacter</taxon>
    </lineage>
</organism>
<evidence type="ECO:0000313" key="2">
    <source>
        <dbReference type="Proteomes" id="UP001244563"/>
    </source>
</evidence>
<keyword evidence="2" id="KW-1185">Reference proteome</keyword>
<name>A0ABT9TS26_PAENI</name>
<dbReference type="EMBL" id="JAUSSW010000017">
    <property type="protein sequence ID" value="MDQ0104485.1"/>
    <property type="molecule type" value="Genomic_DNA"/>
</dbReference>
<reference evidence="1 2" key="1">
    <citation type="submission" date="2023-07" db="EMBL/GenBank/DDBJ databases">
        <title>Sorghum-associated microbial communities from plants grown in Nebraska, USA.</title>
        <authorList>
            <person name="Schachtman D."/>
        </authorList>
    </citation>
    <scope>NUCLEOTIDE SEQUENCE [LARGE SCALE GENOMIC DNA]</scope>
    <source>
        <strain evidence="1 2">CC523</strain>
    </source>
</reference>
<accession>A0ABT9TS26</accession>
<proteinExistence type="predicted"/>
<sequence length="398" mass="44767">MSYDLTIYCSGNPTIERVLLLVSNTRGLHADPSVSQDEGVVVLRGVKRGYSFTVDGPFSVEAEDLLEEVTAVLPEATTMFQVLVEGTQEAEIPHGVRFARKLAKACHGVVMDEQTSEVWPQPRTVKAPARTEPKPERRDVWISWLILEEDLPTDFLQGYLRIAREVLPEAVPVRFGKYEPLQFRFDSSGEEGFIDEFYNDDSNGWDIYYENPLPVTYGKFEAPQLSAGNPFTRITLVVDGHALADSALRSALRRFFLAVATELGALYASAEVRRYQDTRRLPIFNMRPPQWVGFQPYPLWWVWAGPRLAPDIGRFLGQGAEEHNGGLYRAFSDEPLDRDALTDVLGPENLPWIPAEYSATYTDGQMAPLAVASVIPEILRNRKPLDLPPGIYNPPRRA</sequence>
<dbReference type="Proteomes" id="UP001244563">
    <property type="component" value="Unassembled WGS sequence"/>
</dbReference>
<evidence type="ECO:0000313" key="1">
    <source>
        <dbReference type="EMBL" id="MDQ0104485.1"/>
    </source>
</evidence>
<dbReference type="RefSeq" id="WP_306879731.1">
    <property type="nucleotide sequence ID" value="NZ_JAUSSW010000017.1"/>
</dbReference>
<protein>
    <submittedName>
        <fullName evidence="1">Uncharacterized protein</fullName>
    </submittedName>
</protein>